<protein>
    <submittedName>
        <fullName evidence="1">Uncharacterized protein</fullName>
    </submittedName>
</protein>
<evidence type="ECO:0000313" key="1">
    <source>
        <dbReference type="EMBL" id="KKN31855.1"/>
    </source>
</evidence>
<organism evidence="1">
    <name type="scientific">marine sediment metagenome</name>
    <dbReference type="NCBI Taxonomy" id="412755"/>
    <lineage>
        <taxon>unclassified sequences</taxon>
        <taxon>metagenomes</taxon>
        <taxon>ecological metagenomes</taxon>
    </lineage>
</organism>
<dbReference type="AlphaFoldDB" id="A0A0F9PJ69"/>
<reference evidence="1" key="1">
    <citation type="journal article" date="2015" name="Nature">
        <title>Complex archaea that bridge the gap between prokaryotes and eukaryotes.</title>
        <authorList>
            <person name="Spang A."/>
            <person name="Saw J.H."/>
            <person name="Jorgensen S.L."/>
            <person name="Zaremba-Niedzwiedzka K."/>
            <person name="Martijn J."/>
            <person name="Lind A.E."/>
            <person name="van Eijk R."/>
            <person name="Schleper C."/>
            <person name="Guy L."/>
            <person name="Ettema T.J."/>
        </authorList>
    </citation>
    <scope>NUCLEOTIDE SEQUENCE</scope>
</reference>
<name>A0A0F9PJ69_9ZZZZ</name>
<dbReference type="EMBL" id="LAZR01002298">
    <property type="protein sequence ID" value="KKN31855.1"/>
    <property type="molecule type" value="Genomic_DNA"/>
</dbReference>
<sequence>MERPMNPNRITGRSPAGFDEGVIAGYGSTERKKVPCLNCGQPVTATEPHDMYACHNHLKSRLEKVEGQFREAVRLLCFAPQWVSRGSQVGRELRDQIDLFLKPHHPQEDSRG</sequence>
<comment type="caution">
    <text evidence="1">The sequence shown here is derived from an EMBL/GenBank/DDBJ whole genome shotgun (WGS) entry which is preliminary data.</text>
</comment>
<gene>
    <name evidence="1" type="ORF">LCGC14_0819790</name>
</gene>
<proteinExistence type="predicted"/>
<accession>A0A0F9PJ69</accession>